<sequence>MGVKRTKEKKNADKPSFDKTALAQLTSQIDKSLANSEKERPPKRKRQRETDEGHEPKRHQTDPSDSKPQGDISGGKQKKQTNALLDEILALGGNEDDLELVANVDSGDEGGDAPRPKVLSEPGLDKSLRDELAQFASTLGFSKFQAEDPATDEELEATGEEDGAEEEEPSSESDDDDDDDDEEEEEEEEKKEVVEKEITKTVTQPQESRQGKQAGKLVRGASDSKPHPASISNLKAYAEKLLEEDSSAYHSKRSSSSTQKFMSTIMSSGTLSDKVSALTLSIQESPLHNRKGFESLITLAGKRSRGQAIAALGALVDLLGNGTVLPDNRRLYPFNAQPALVGAVNEKPGPPWTEGHKLPGKLTPPHLMMWAYEDWLKGAYFRIIQLLENWCADEIEYSRSRALDFVFGLLKSKPEQEANLLRLLVNKLGDRERKIASRASYLILQLLNMHPGMKTIVIGTVEQELLLKPGQSLRTKYTAITTLNQTILNTKEPAVADTLLRIYFEMFVALLKTGSLGEVEAHNDNKKTGRSRKRAKKKGGPSPATPMNEQETAQKLVSSLLTGVNRAIPFATAEDSTLEKHLDTLFRITHSSNFNTSVQALMLIQQLATSKQLAVDRFYRTLYESLLDPRLITSSKHALYLNLLFRALKNDVDVRRVKAFVKRLIQVLSLHQPSFACGILFLIFELRTTFPDLHTLLDEPEDNEDDGEEVYRDVREDAEEEGASQGPTESGTQRTEAYDGRKRNPEHSNAHRSCLWELIPFLSHFHPSVSVFAGNLITRQKALPRPDLANHTLMHFLDKFVYRNPKAEESKRGGSIMQPILASGGASHIVASSKANARQQPVVNSSSFWNLKLDQVSAEDVFFHEYFARVNKPREASRAKKAADGQAGSDDEAEGEEEIWDALVNSKPEIEGADADEDSDMDVAEFDYSDDEMEVDGLDADDKMSDSEGEDGFEGIFDDSEDEADMSEEEDEAESGDEVEEEAAAEPSRAKPEG</sequence>
<dbReference type="InterPro" id="IPR016024">
    <property type="entry name" value="ARM-type_fold"/>
</dbReference>
<protein>
    <recommendedName>
        <fullName evidence="3">CCAAT-binding factor domain-containing protein</fullName>
    </recommendedName>
</protein>
<feature type="region of interest" description="Disordered" evidence="2">
    <location>
        <begin position="874"/>
        <end position="994"/>
    </location>
</feature>
<dbReference type="VEuPathDB" id="FungiDB:CHGG_00732"/>
<feature type="region of interest" description="Disordered" evidence="2">
    <location>
        <begin position="521"/>
        <end position="550"/>
    </location>
</feature>
<dbReference type="AlphaFoldDB" id="Q2HGC2"/>
<dbReference type="SUPFAM" id="SSF48371">
    <property type="entry name" value="ARM repeat"/>
    <property type="match status" value="1"/>
</dbReference>
<feature type="compositionally biased region" description="Basic and acidic residues" evidence="2">
    <location>
        <begin position="736"/>
        <end position="746"/>
    </location>
</feature>
<evidence type="ECO:0000256" key="2">
    <source>
        <dbReference type="SAM" id="MobiDB-lite"/>
    </source>
</evidence>
<dbReference type="PANTHER" id="PTHR12048:SF0">
    <property type="entry name" value="CCAAT_ENHANCER-BINDING PROTEIN ZETA"/>
    <property type="match status" value="1"/>
</dbReference>
<dbReference type="STRING" id="306901.Q2HGC2"/>
<evidence type="ECO:0000256" key="1">
    <source>
        <dbReference type="ARBA" id="ARBA00007797"/>
    </source>
</evidence>
<gene>
    <name evidence="4" type="ORF">CHGG_00732</name>
</gene>
<evidence type="ECO:0000313" key="4">
    <source>
        <dbReference type="EMBL" id="EAQ92497.1"/>
    </source>
</evidence>
<dbReference type="InterPro" id="IPR005612">
    <property type="entry name" value="CCAAT-binding_factor"/>
</dbReference>
<feature type="compositionally biased region" description="Basic and acidic residues" evidence="2">
    <location>
        <begin position="48"/>
        <end position="65"/>
    </location>
</feature>
<accession>Q2HGC2</accession>
<feature type="compositionally biased region" description="Basic residues" evidence="2">
    <location>
        <begin position="528"/>
        <end position="539"/>
    </location>
</feature>
<evidence type="ECO:0000259" key="3">
    <source>
        <dbReference type="Pfam" id="PF03914"/>
    </source>
</evidence>
<dbReference type="HOGENOM" id="CLU_003417_0_0_1"/>
<dbReference type="GO" id="GO:0030690">
    <property type="term" value="C:Noc1p-Noc2p complex"/>
    <property type="evidence" value="ECO:0007669"/>
    <property type="project" value="EnsemblFungi"/>
</dbReference>
<dbReference type="OrthoDB" id="28947at2759"/>
<dbReference type="PANTHER" id="PTHR12048">
    <property type="entry name" value="CCAAT-BINDING FACTOR-RELATED"/>
    <property type="match status" value="1"/>
</dbReference>
<reference evidence="5" key="1">
    <citation type="journal article" date="2015" name="Genome Announc.">
        <title>Draft genome sequence of the cellulolytic fungus Chaetomium globosum.</title>
        <authorList>
            <person name="Cuomo C.A."/>
            <person name="Untereiner W.A."/>
            <person name="Ma L.-J."/>
            <person name="Grabherr M."/>
            <person name="Birren B.W."/>
        </authorList>
    </citation>
    <scope>NUCLEOTIDE SEQUENCE [LARGE SCALE GENOMIC DNA]</scope>
    <source>
        <strain evidence="5">ATCC 6205 / CBS 148.51 / DSM 1962 / NBRC 6347 / NRRL 1970</strain>
    </source>
</reference>
<dbReference type="GO" id="GO:0042802">
    <property type="term" value="F:identical protein binding"/>
    <property type="evidence" value="ECO:0007669"/>
    <property type="project" value="EnsemblFungi"/>
</dbReference>
<dbReference type="OMA" id="EIWCNDE"/>
<feature type="compositionally biased region" description="Polar residues" evidence="2">
    <location>
        <begin position="725"/>
        <end position="735"/>
    </location>
</feature>
<dbReference type="FunCoup" id="Q2HGC2">
    <property type="interactions" value="869"/>
</dbReference>
<feature type="region of interest" description="Disordered" evidence="2">
    <location>
        <begin position="1"/>
        <end position="230"/>
    </location>
</feature>
<feature type="compositionally biased region" description="Acidic residues" evidence="2">
    <location>
        <begin position="149"/>
        <end position="189"/>
    </location>
</feature>
<keyword evidence="5" id="KW-1185">Reference proteome</keyword>
<dbReference type="eggNOG" id="KOG2038">
    <property type="taxonomic scope" value="Eukaryota"/>
</dbReference>
<dbReference type="Pfam" id="PF03914">
    <property type="entry name" value="CBF"/>
    <property type="match status" value="1"/>
</dbReference>
<dbReference type="GeneID" id="4386768"/>
<feature type="compositionally biased region" description="Basic and acidic residues" evidence="2">
    <location>
        <begin position="190"/>
        <end position="199"/>
    </location>
</feature>
<feature type="compositionally biased region" description="Acidic residues" evidence="2">
    <location>
        <begin position="911"/>
        <end position="939"/>
    </location>
</feature>
<evidence type="ECO:0000313" key="5">
    <source>
        <dbReference type="Proteomes" id="UP000001056"/>
    </source>
</evidence>
<feature type="compositionally biased region" description="Polar residues" evidence="2">
    <location>
        <begin position="23"/>
        <end position="35"/>
    </location>
</feature>
<dbReference type="Proteomes" id="UP000001056">
    <property type="component" value="Unassembled WGS sequence"/>
</dbReference>
<feature type="region of interest" description="Disordered" evidence="2">
    <location>
        <begin position="716"/>
        <end position="746"/>
    </location>
</feature>
<dbReference type="RefSeq" id="XP_001219953.1">
    <property type="nucleotide sequence ID" value="XM_001219952.1"/>
</dbReference>
<feature type="compositionally biased region" description="Basic and acidic residues" evidence="2">
    <location>
        <begin position="123"/>
        <end position="132"/>
    </location>
</feature>
<comment type="similarity">
    <text evidence="1">Belongs to the CBF/MAK21 family.</text>
</comment>
<proteinExistence type="inferred from homology"/>
<feature type="compositionally biased region" description="Acidic residues" evidence="2">
    <location>
        <begin position="889"/>
        <end position="900"/>
    </location>
</feature>
<dbReference type="InterPro" id="IPR040155">
    <property type="entry name" value="CEBPZ/Mak21-like"/>
</dbReference>
<dbReference type="GO" id="GO:0000027">
    <property type="term" value="P:ribosomal large subunit assembly"/>
    <property type="evidence" value="ECO:0007669"/>
    <property type="project" value="EnsemblFungi"/>
</dbReference>
<feature type="compositionally biased region" description="Basic and acidic residues" evidence="2">
    <location>
        <begin position="874"/>
        <end position="883"/>
    </location>
</feature>
<feature type="compositionally biased region" description="Acidic residues" evidence="2">
    <location>
        <begin position="947"/>
        <end position="984"/>
    </location>
</feature>
<name>Q2HGC2_CHAGB</name>
<organism evidence="4 5">
    <name type="scientific">Chaetomium globosum (strain ATCC 6205 / CBS 148.51 / DSM 1962 / NBRC 6347 / NRRL 1970)</name>
    <name type="common">Soil fungus</name>
    <dbReference type="NCBI Taxonomy" id="306901"/>
    <lineage>
        <taxon>Eukaryota</taxon>
        <taxon>Fungi</taxon>
        <taxon>Dikarya</taxon>
        <taxon>Ascomycota</taxon>
        <taxon>Pezizomycotina</taxon>
        <taxon>Sordariomycetes</taxon>
        <taxon>Sordariomycetidae</taxon>
        <taxon>Sordariales</taxon>
        <taxon>Chaetomiaceae</taxon>
        <taxon>Chaetomium</taxon>
    </lineage>
</organism>
<feature type="domain" description="CCAAT-binding factor" evidence="3">
    <location>
        <begin position="597"/>
        <end position="773"/>
    </location>
</feature>
<dbReference type="EMBL" id="CH408029">
    <property type="protein sequence ID" value="EAQ92497.1"/>
    <property type="molecule type" value="Genomic_DNA"/>
</dbReference>
<dbReference type="GO" id="GO:0005730">
    <property type="term" value="C:nucleolus"/>
    <property type="evidence" value="ECO:0007669"/>
    <property type="project" value="EnsemblFungi"/>
</dbReference>
<dbReference type="InParanoid" id="Q2HGC2"/>